<evidence type="ECO:0000313" key="2">
    <source>
        <dbReference type="EMBL" id="KUK16879.1"/>
    </source>
</evidence>
<accession>A0A101EKL9</accession>
<dbReference type="AlphaFoldDB" id="A0A101EKL9"/>
<keyword evidence="1" id="KW-0472">Membrane</keyword>
<feature type="transmembrane region" description="Helical" evidence="1">
    <location>
        <begin position="39"/>
        <end position="58"/>
    </location>
</feature>
<organism evidence="2 3">
    <name type="scientific">Thermococcus sibiricus</name>
    <dbReference type="NCBI Taxonomy" id="172049"/>
    <lineage>
        <taxon>Archaea</taxon>
        <taxon>Methanobacteriati</taxon>
        <taxon>Methanobacteriota</taxon>
        <taxon>Thermococci</taxon>
        <taxon>Thermococcales</taxon>
        <taxon>Thermococcaceae</taxon>
        <taxon>Thermococcus</taxon>
    </lineage>
</organism>
<protein>
    <submittedName>
        <fullName evidence="2">Uncharacterized protein</fullName>
    </submittedName>
</protein>
<evidence type="ECO:0000313" key="3">
    <source>
        <dbReference type="Proteomes" id="UP000053911"/>
    </source>
</evidence>
<feature type="transmembrane region" description="Helical" evidence="1">
    <location>
        <begin position="6"/>
        <end position="32"/>
    </location>
</feature>
<sequence>MDENKILLHYYLFTIPQITVFAGAILGILLILHVDVRKALGIFATFYGVLLIIIAALVRNQFSKLPLYRITLLFFTIFALLGILLLIM</sequence>
<evidence type="ECO:0000256" key="1">
    <source>
        <dbReference type="SAM" id="Phobius"/>
    </source>
</evidence>
<name>A0A101EKL9_9EURY</name>
<dbReference type="Proteomes" id="UP000053911">
    <property type="component" value="Unassembled WGS sequence"/>
</dbReference>
<keyword evidence="1" id="KW-0812">Transmembrane</keyword>
<gene>
    <name evidence="2" type="ORF">XD54_1829</name>
</gene>
<proteinExistence type="predicted"/>
<reference evidence="3" key="1">
    <citation type="journal article" date="2015" name="MBio">
        <title>Genome-Resolved Metagenomic Analysis Reveals Roles for Candidate Phyla and Other Microbial Community Members in Biogeochemical Transformations in Oil Reservoirs.</title>
        <authorList>
            <person name="Hu P."/>
            <person name="Tom L."/>
            <person name="Singh A."/>
            <person name="Thomas B.C."/>
            <person name="Baker B.J."/>
            <person name="Piceno Y.M."/>
            <person name="Andersen G.L."/>
            <person name="Banfield J.F."/>
        </authorList>
    </citation>
    <scope>NUCLEOTIDE SEQUENCE [LARGE SCALE GENOMIC DNA]</scope>
</reference>
<dbReference type="EMBL" id="LGFD01000052">
    <property type="protein sequence ID" value="KUK16879.1"/>
    <property type="molecule type" value="Genomic_DNA"/>
</dbReference>
<keyword evidence="1" id="KW-1133">Transmembrane helix</keyword>
<dbReference type="PATRIC" id="fig|172049.5.peg.1967"/>
<comment type="caution">
    <text evidence="2">The sequence shown here is derived from an EMBL/GenBank/DDBJ whole genome shotgun (WGS) entry which is preliminary data.</text>
</comment>
<dbReference type="RefSeq" id="WP_283217898.1">
    <property type="nucleotide sequence ID" value="NZ_LGFD01000052.1"/>
</dbReference>
<feature type="transmembrane region" description="Helical" evidence="1">
    <location>
        <begin position="70"/>
        <end position="87"/>
    </location>
</feature>